<proteinExistence type="predicted"/>
<dbReference type="InterPro" id="IPR055357">
    <property type="entry name" value="LRR_At1g61320_AtMIF1"/>
</dbReference>
<dbReference type="EMBL" id="NQVE01000028">
    <property type="protein sequence ID" value="RAL53040.1"/>
    <property type="molecule type" value="Genomic_DNA"/>
</dbReference>
<comment type="caution">
    <text evidence="3">The sequence shown here is derived from an EMBL/GenBank/DDBJ whole genome shotgun (WGS) entry which is preliminary data.</text>
</comment>
<sequence>MESIKKSPFNDAPKDDFISQLSDDILASILSRTPTKFAITTSVLSKRWKKVYRYVSNLTLCCEDLSHVVPHIPHFETTISESLQRHLKFYHGTKINFISLSCCVTTTQFDHLVHSLGKLGVEELHLWLSCCNVANDVSFSCHHISKIPSTNFFVLGMCTLQPNYSKGQFSNSALQTLELRGVKILPGSLESVLSACLSLRTLFIGKCEAPFKLCFGGPTSGDLKLENLIVENCCGIEEIEIYAKDLITLEFQDNRMVRFVFGHAPRLQSVYLSIESEDILAYVFGGFTKNLPSLESLTLNSKCSFYEESRRLMRIGGIEKLKNLKRLELNLVCTPNIDLLALHLFLQNCPLLQELHLVSKSPPINGLIFKACLTRSGDGGAKGAGFLHCHPNLKKASFSGFEGTENEMNFSLYILRSAVGLEEMVINRCGKHYMGYGRWKNVSKKPWSEETHQMIQNQLLAHNNVGYGSLQVHIHNAS</sequence>
<dbReference type="Gene3D" id="3.80.10.10">
    <property type="entry name" value="Ribonuclease Inhibitor"/>
    <property type="match status" value="1"/>
</dbReference>
<dbReference type="InterPro" id="IPR053781">
    <property type="entry name" value="F-box_AtFBL13-like"/>
</dbReference>
<dbReference type="Proteomes" id="UP000249390">
    <property type="component" value="Unassembled WGS sequence"/>
</dbReference>
<dbReference type="InterPro" id="IPR053772">
    <property type="entry name" value="At1g61320/At1g61330-like"/>
</dbReference>
<gene>
    <name evidence="3" type="ORF">DM860_016275</name>
</gene>
<dbReference type="Pfam" id="PF23622">
    <property type="entry name" value="LRR_At1g61320_AtMIF1"/>
    <property type="match status" value="1"/>
</dbReference>
<name>A0A328E673_9ASTE</name>
<dbReference type="CDD" id="cd22160">
    <property type="entry name" value="F-box_AtFBL13-like"/>
    <property type="match status" value="1"/>
</dbReference>
<dbReference type="InterPro" id="IPR001810">
    <property type="entry name" value="F-box_dom"/>
</dbReference>
<reference evidence="3 4" key="1">
    <citation type="submission" date="2018-06" db="EMBL/GenBank/DDBJ databases">
        <title>The Genome of Cuscuta australis (Dodder) Provides Insight into the Evolution of Plant Parasitism.</title>
        <authorList>
            <person name="Liu H."/>
        </authorList>
    </citation>
    <scope>NUCLEOTIDE SEQUENCE [LARGE SCALE GENOMIC DNA]</scope>
    <source>
        <strain evidence="4">cv. Yunnan</strain>
        <tissue evidence="3">Vines</tissue>
    </source>
</reference>
<dbReference type="SUPFAM" id="SSF52047">
    <property type="entry name" value="RNI-like"/>
    <property type="match status" value="1"/>
</dbReference>
<evidence type="ECO:0000259" key="1">
    <source>
        <dbReference type="Pfam" id="PF00646"/>
    </source>
</evidence>
<organism evidence="3 4">
    <name type="scientific">Cuscuta australis</name>
    <dbReference type="NCBI Taxonomy" id="267555"/>
    <lineage>
        <taxon>Eukaryota</taxon>
        <taxon>Viridiplantae</taxon>
        <taxon>Streptophyta</taxon>
        <taxon>Embryophyta</taxon>
        <taxon>Tracheophyta</taxon>
        <taxon>Spermatophyta</taxon>
        <taxon>Magnoliopsida</taxon>
        <taxon>eudicotyledons</taxon>
        <taxon>Gunneridae</taxon>
        <taxon>Pentapetalae</taxon>
        <taxon>asterids</taxon>
        <taxon>lamiids</taxon>
        <taxon>Solanales</taxon>
        <taxon>Convolvulaceae</taxon>
        <taxon>Cuscuteae</taxon>
        <taxon>Cuscuta</taxon>
        <taxon>Cuscuta subgen. Grammica</taxon>
        <taxon>Cuscuta sect. Cleistogrammica</taxon>
    </lineage>
</organism>
<evidence type="ECO:0000259" key="2">
    <source>
        <dbReference type="Pfam" id="PF23622"/>
    </source>
</evidence>
<accession>A0A328E673</accession>
<dbReference type="AlphaFoldDB" id="A0A328E673"/>
<dbReference type="PANTHER" id="PTHR34145">
    <property type="entry name" value="OS02G0105600 PROTEIN"/>
    <property type="match status" value="1"/>
</dbReference>
<evidence type="ECO:0000313" key="3">
    <source>
        <dbReference type="EMBL" id="RAL53040.1"/>
    </source>
</evidence>
<feature type="domain" description="F-box" evidence="1">
    <location>
        <begin position="18"/>
        <end position="50"/>
    </location>
</feature>
<dbReference type="Pfam" id="PF00646">
    <property type="entry name" value="F-box"/>
    <property type="match status" value="1"/>
</dbReference>
<dbReference type="InterPro" id="IPR036047">
    <property type="entry name" value="F-box-like_dom_sf"/>
</dbReference>
<dbReference type="PANTHER" id="PTHR34145:SF28">
    <property type="entry name" value="F-BOX DOMAIN-CONTAINING PROTEIN"/>
    <property type="match status" value="1"/>
</dbReference>
<keyword evidence="4" id="KW-1185">Reference proteome</keyword>
<dbReference type="SUPFAM" id="SSF81383">
    <property type="entry name" value="F-box domain"/>
    <property type="match status" value="1"/>
</dbReference>
<dbReference type="InterPro" id="IPR032675">
    <property type="entry name" value="LRR_dom_sf"/>
</dbReference>
<protein>
    <submittedName>
        <fullName evidence="3">Uncharacterized protein</fullName>
    </submittedName>
</protein>
<evidence type="ECO:0000313" key="4">
    <source>
        <dbReference type="Proteomes" id="UP000249390"/>
    </source>
</evidence>
<feature type="domain" description="At1g61320/AtMIF1 LRR" evidence="2">
    <location>
        <begin position="94"/>
        <end position="433"/>
    </location>
</feature>